<dbReference type="Pfam" id="PF00646">
    <property type="entry name" value="F-box"/>
    <property type="match status" value="1"/>
</dbReference>
<sequence length="527" mass="60746">METRKKRRVRPQANPPISKLGDDALIEILIRLPNPRYACRCKCVCKRWRSLMSSPAFNRGFASHFQGTTIMKKLPPIPSNDPMKRKSSIIMSFLPQHPLDNRSELKVLDCFKDLLLCGFWDFMTTHTEMVRTFLVCNPFTEQWLALPVAPDKPKGCRWTVSRLVCEPRISCDLDLGPEGGGSDEGQNSFAVYSEYRFRVLTIYQDMRSIKLDMFCSESGEWTKEALILDGYRLLKGKNVWSCNGELFWSCVEDDQVGDPLLASVNAFCLDMPIDIYACPLFEKTKQWDLSISQGALHVIVREIQTEMVSVWRREEDGRSWMMQCEGSLKTGTSSSMSYFDLKYYTILNTHPERPEVVYFKYQPPYINDGATLSYDLKRGELEYVGVLRLYTPHWTVFQPRVSCWPTPIPRYKELRGIYDGHMSWFRVPSNNNNSPNTARQSKRKRSTRKQDSGIGLIAEQIEEWQSNDHRVASNKNSLGTAHRKKCKRSTGKQDFGVGLIAEPIDECQPCNQGIAQLYSGRRWLRVK</sequence>
<organism evidence="3 4">
    <name type="scientific">Linum tenue</name>
    <dbReference type="NCBI Taxonomy" id="586396"/>
    <lineage>
        <taxon>Eukaryota</taxon>
        <taxon>Viridiplantae</taxon>
        <taxon>Streptophyta</taxon>
        <taxon>Embryophyta</taxon>
        <taxon>Tracheophyta</taxon>
        <taxon>Spermatophyta</taxon>
        <taxon>Magnoliopsida</taxon>
        <taxon>eudicotyledons</taxon>
        <taxon>Gunneridae</taxon>
        <taxon>Pentapetalae</taxon>
        <taxon>rosids</taxon>
        <taxon>fabids</taxon>
        <taxon>Malpighiales</taxon>
        <taxon>Linaceae</taxon>
        <taxon>Linum</taxon>
    </lineage>
</organism>
<dbReference type="InterPro" id="IPR001810">
    <property type="entry name" value="F-box_dom"/>
</dbReference>
<dbReference type="InterPro" id="IPR055290">
    <property type="entry name" value="At3g26010-like"/>
</dbReference>
<comment type="caution">
    <text evidence="3">The sequence shown here is derived from an EMBL/GenBank/DDBJ whole genome shotgun (WGS) entry which is preliminary data.</text>
</comment>
<dbReference type="AlphaFoldDB" id="A0AAV0MMR6"/>
<accession>A0AAV0MMR6</accession>
<dbReference type="Proteomes" id="UP001154282">
    <property type="component" value="Unassembled WGS sequence"/>
</dbReference>
<feature type="compositionally biased region" description="Polar residues" evidence="1">
    <location>
        <begin position="428"/>
        <end position="438"/>
    </location>
</feature>
<feature type="domain" description="F-box" evidence="2">
    <location>
        <begin position="17"/>
        <end position="58"/>
    </location>
</feature>
<reference evidence="3" key="1">
    <citation type="submission" date="2022-08" db="EMBL/GenBank/DDBJ databases">
        <authorList>
            <person name="Gutierrez-Valencia J."/>
        </authorList>
    </citation>
    <scope>NUCLEOTIDE SEQUENCE</scope>
</reference>
<dbReference type="EMBL" id="CAMGYJ010000007">
    <property type="protein sequence ID" value="CAI0448059.1"/>
    <property type="molecule type" value="Genomic_DNA"/>
</dbReference>
<name>A0AAV0MMR6_9ROSI</name>
<protein>
    <recommendedName>
        <fullName evidence="2">F-box domain-containing protein</fullName>
    </recommendedName>
</protein>
<dbReference type="InterPro" id="IPR036047">
    <property type="entry name" value="F-box-like_dom_sf"/>
</dbReference>
<keyword evidence="4" id="KW-1185">Reference proteome</keyword>
<evidence type="ECO:0000256" key="1">
    <source>
        <dbReference type="SAM" id="MobiDB-lite"/>
    </source>
</evidence>
<dbReference type="Gene3D" id="1.20.1280.50">
    <property type="match status" value="1"/>
</dbReference>
<evidence type="ECO:0000313" key="4">
    <source>
        <dbReference type="Proteomes" id="UP001154282"/>
    </source>
</evidence>
<evidence type="ECO:0000313" key="3">
    <source>
        <dbReference type="EMBL" id="CAI0448059.1"/>
    </source>
</evidence>
<dbReference type="CDD" id="cd22157">
    <property type="entry name" value="F-box_AtFBW1-like"/>
    <property type="match status" value="1"/>
</dbReference>
<gene>
    <name evidence="3" type="ORF">LITE_LOCUS29642</name>
</gene>
<dbReference type="PANTHER" id="PTHR35546:SF130">
    <property type="entry name" value="EXPRESSED PROTEIN"/>
    <property type="match status" value="1"/>
</dbReference>
<dbReference type="SUPFAM" id="SSF81383">
    <property type="entry name" value="F-box domain"/>
    <property type="match status" value="1"/>
</dbReference>
<feature type="region of interest" description="Disordered" evidence="1">
    <location>
        <begin position="428"/>
        <end position="452"/>
    </location>
</feature>
<proteinExistence type="predicted"/>
<dbReference type="PANTHER" id="PTHR35546">
    <property type="entry name" value="F-BOX PROTEIN INTERACTION DOMAIN PROTEIN-RELATED"/>
    <property type="match status" value="1"/>
</dbReference>
<evidence type="ECO:0000259" key="2">
    <source>
        <dbReference type="Pfam" id="PF00646"/>
    </source>
</evidence>